<dbReference type="HOGENOM" id="CLU_107020_2_1_2"/>
<dbReference type="InParanoid" id="B1L651"/>
<dbReference type="Gene3D" id="2.30.30.210">
    <property type="entry name" value="Ribonuclease P/MRP, subunit p29"/>
    <property type="match status" value="1"/>
</dbReference>
<dbReference type="GO" id="GO:0003723">
    <property type="term" value="F:RNA binding"/>
    <property type="evidence" value="ECO:0007669"/>
    <property type="project" value="InterPro"/>
</dbReference>
<evidence type="ECO:0000313" key="8">
    <source>
        <dbReference type="Proteomes" id="UP000001686"/>
    </source>
</evidence>
<organism evidence="7 8">
    <name type="scientific">Korarchaeum cryptofilum (strain OPF8)</name>
    <dbReference type="NCBI Taxonomy" id="374847"/>
    <lineage>
        <taxon>Archaea</taxon>
        <taxon>Thermoproteota</taxon>
        <taxon>Candidatus Korarchaeia</taxon>
        <taxon>Candidatus Korarchaeales</taxon>
        <taxon>Candidatus Korarchaeaceae</taxon>
        <taxon>Candidatus Korarchaeum</taxon>
    </lineage>
</organism>
<dbReference type="GeneID" id="6094461"/>
<sequence>MSVFRSPNLSEIGIKGKVVYETRNCLIIERGDRRSLIAKSGRLFLFRVDDGSSVLVLGDRLIGRPEERVKKA</sequence>
<dbReference type="AlphaFoldDB" id="B1L651"/>
<dbReference type="InterPro" id="IPR023534">
    <property type="entry name" value="Rof/RNase_P-like"/>
</dbReference>
<keyword evidence="2 6" id="KW-0819">tRNA processing</keyword>
<dbReference type="EnsemblBacteria" id="ACB07930">
    <property type="protein sequence ID" value="ACB07930"/>
    <property type="gene ID" value="Kcr_1184"/>
</dbReference>
<keyword evidence="8" id="KW-1185">Reference proteome</keyword>
<keyword evidence="1 6" id="KW-0963">Cytoplasm</keyword>
<evidence type="ECO:0000256" key="5">
    <source>
        <dbReference type="ARBA" id="ARBA00022801"/>
    </source>
</evidence>
<evidence type="ECO:0000256" key="6">
    <source>
        <dbReference type="HAMAP-Rule" id="MF_00754"/>
    </source>
</evidence>
<comment type="subunit">
    <text evidence="6">Consists of a catalytic RNA component and at least 4-5 protein subunits.</text>
</comment>
<dbReference type="KEGG" id="kcr:Kcr_1184"/>
<comment type="similarity">
    <text evidence="6">Belongs to the eukaryotic/archaeal RNase P protein component 1 family.</text>
</comment>
<evidence type="ECO:0000256" key="4">
    <source>
        <dbReference type="ARBA" id="ARBA00022759"/>
    </source>
</evidence>
<dbReference type="InterPro" id="IPR036980">
    <property type="entry name" value="RNase_P/MRP_Rpp29_sf"/>
</dbReference>
<name>B1L651_KORCO</name>
<evidence type="ECO:0000313" key="7">
    <source>
        <dbReference type="EMBL" id="ACB07930.1"/>
    </source>
</evidence>
<dbReference type="HAMAP" id="MF_00754">
    <property type="entry name" value="RNase_P_1"/>
    <property type="match status" value="1"/>
</dbReference>
<dbReference type="EC" id="3.1.26.5" evidence="6"/>
<dbReference type="eggNOG" id="arCOG00784">
    <property type="taxonomic scope" value="Archaea"/>
</dbReference>
<dbReference type="SUPFAM" id="SSF101744">
    <property type="entry name" value="Rof/RNase P subunit-like"/>
    <property type="match status" value="1"/>
</dbReference>
<dbReference type="GO" id="GO:0001682">
    <property type="term" value="P:tRNA 5'-leader removal"/>
    <property type="evidence" value="ECO:0007669"/>
    <property type="project" value="UniProtKB-UniRule"/>
</dbReference>
<evidence type="ECO:0000256" key="2">
    <source>
        <dbReference type="ARBA" id="ARBA00022694"/>
    </source>
</evidence>
<accession>B1L651</accession>
<dbReference type="InterPro" id="IPR002730">
    <property type="entry name" value="Rpp29/RNP1"/>
</dbReference>
<comment type="subcellular location">
    <subcellularLocation>
        <location evidence="6">Cytoplasm</location>
    </subcellularLocation>
</comment>
<dbReference type="InterPro" id="IPR023538">
    <property type="entry name" value="RNP1"/>
</dbReference>
<dbReference type="STRING" id="374847.Kcr_1184"/>
<dbReference type="Pfam" id="PF01868">
    <property type="entry name" value="RNase_P-MRP_p29"/>
    <property type="match status" value="1"/>
</dbReference>
<dbReference type="GO" id="GO:0005737">
    <property type="term" value="C:cytoplasm"/>
    <property type="evidence" value="ECO:0007669"/>
    <property type="project" value="UniProtKB-SubCell"/>
</dbReference>
<evidence type="ECO:0000256" key="1">
    <source>
        <dbReference type="ARBA" id="ARBA00022490"/>
    </source>
</evidence>
<dbReference type="SMART" id="SM00538">
    <property type="entry name" value="POP4"/>
    <property type="match status" value="1"/>
</dbReference>
<gene>
    <name evidence="6" type="primary">rnp1</name>
    <name evidence="7" type="ordered locus">Kcr_1184</name>
</gene>
<dbReference type="Proteomes" id="UP000001686">
    <property type="component" value="Chromosome"/>
</dbReference>
<protein>
    <recommendedName>
        <fullName evidence="6">Ribonuclease P protein component 1</fullName>
        <shortName evidence="6">RNase P component 1</shortName>
        <ecNumber evidence="6">3.1.26.5</ecNumber>
    </recommendedName>
    <alternativeName>
        <fullName evidence="6">Rpp29</fullName>
    </alternativeName>
</protein>
<proteinExistence type="inferred from homology"/>
<keyword evidence="5 6" id="KW-0378">Hydrolase</keyword>
<dbReference type="EMBL" id="CP000968">
    <property type="protein sequence ID" value="ACB07930.1"/>
    <property type="molecule type" value="Genomic_DNA"/>
</dbReference>
<keyword evidence="4 6" id="KW-0255">Endonuclease</keyword>
<dbReference type="PhylomeDB" id="B1L651"/>
<comment type="catalytic activity">
    <reaction evidence="6">
        <text>Endonucleolytic cleavage of RNA, removing 5'-extranucleotides from tRNA precursor.</text>
        <dbReference type="EC" id="3.1.26.5"/>
    </reaction>
</comment>
<dbReference type="GO" id="GO:0030677">
    <property type="term" value="C:ribonuclease P complex"/>
    <property type="evidence" value="ECO:0007669"/>
    <property type="project" value="UniProtKB-UniRule"/>
</dbReference>
<evidence type="ECO:0000256" key="3">
    <source>
        <dbReference type="ARBA" id="ARBA00022722"/>
    </source>
</evidence>
<dbReference type="GO" id="GO:0004526">
    <property type="term" value="F:ribonuclease P activity"/>
    <property type="evidence" value="ECO:0007669"/>
    <property type="project" value="UniProtKB-UniRule"/>
</dbReference>
<dbReference type="RefSeq" id="WP_012309827.1">
    <property type="nucleotide sequence ID" value="NC_010482.1"/>
</dbReference>
<comment type="function">
    <text evidence="6">Part of ribonuclease P, a protein complex that generates mature tRNA molecules by cleaving their 5'-ends.</text>
</comment>
<reference evidence="7 8" key="1">
    <citation type="journal article" date="2008" name="Proc. Natl. Acad. Sci. U.S.A.">
        <title>A korarchaeal genome reveals new insights into the evolution of the Archaea.</title>
        <authorList>
            <person name="Elkins J.G."/>
            <person name="Podar M."/>
            <person name="Graham D.E."/>
            <person name="Makarova K.S."/>
            <person name="Wolf Y."/>
            <person name="Randau L."/>
            <person name="Hedlund B.P."/>
            <person name="Brochier-Armanet C."/>
            <person name="Kunin V."/>
            <person name="Anderson I."/>
            <person name="Lapidus A."/>
            <person name="Goltsman E."/>
            <person name="Barry K."/>
            <person name="Koonin E.V."/>
            <person name="Hugenholtz P."/>
            <person name="Kyrpides N."/>
            <person name="Wanner G."/>
            <person name="Richardson P."/>
            <person name="Keller M."/>
            <person name="Stetter K.O."/>
        </authorList>
    </citation>
    <scope>NUCLEOTIDE SEQUENCE [LARGE SCALE GENOMIC DNA]</scope>
    <source>
        <strain evidence="8">OPF8</strain>
    </source>
</reference>
<keyword evidence="3 6" id="KW-0540">Nuclease</keyword>